<sequence length="296" mass="33454">MGRIKDMISVKNLSYSYNEDGNFAVKNISFEVEKGETFGFLGPSGAGKSTTQGILTGLLKLQDGEVLVAGYDIKKVQKERFNKIGVSFEQSNVYGKLTAKENLEYYAKLFDVPTRDPMELIHLVGLDGKENVRASEFSKGMKHRLTFARSMINNPELWFLDEPTTGLDPAIAATIKDIIREKTAQGTTSFLTTHNMFIADELCDRVAFIIDGEIKLIDSPKNLKLQYGQKLIDIEYIVDGKIVKETLKTVDEMERKRIGEIINNYEIQTMHSKEATLEEIFIQVTGRELVYNETTK</sequence>
<protein>
    <recommendedName>
        <fullName evidence="4">ABC transporter domain-containing protein</fullName>
    </recommendedName>
</protein>
<dbReference type="PANTHER" id="PTHR42711">
    <property type="entry name" value="ABC TRANSPORTER ATP-BINDING PROTEIN"/>
    <property type="match status" value="1"/>
</dbReference>
<evidence type="ECO:0000256" key="2">
    <source>
        <dbReference type="ARBA" id="ARBA00022741"/>
    </source>
</evidence>
<dbReference type="Pfam" id="PF00005">
    <property type="entry name" value="ABC_tran"/>
    <property type="match status" value="1"/>
</dbReference>
<dbReference type="InterPro" id="IPR003439">
    <property type="entry name" value="ABC_transporter-like_ATP-bd"/>
</dbReference>
<dbReference type="GO" id="GO:0005524">
    <property type="term" value="F:ATP binding"/>
    <property type="evidence" value="ECO:0007669"/>
    <property type="project" value="UniProtKB-KW"/>
</dbReference>
<comment type="caution">
    <text evidence="5">The sequence shown here is derived from an EMBL/GenBank/DDBJ whole genome shotgun (WGS) entry which is preliminary data.</text>
</comment>
<organism evidence="5">
    <name type="scientific">marine sediment metagenome</name>
    <dbReference type="NCBI Taxonomy" id="412755"/>
    <lineage>
        <taxon>unclassified sequences</taxon>
        <taxon>metagenomes</taxon>
        <taxon>ecological metagenomes</taxon>
    </lineage>
</organism>
<dbReference type="InterPro" id="IPR027417">
    <property type="entry name" value="P-loop_NTPase"/>
</dbReference>
<accession>X1GDT2</accession>
<feature type="domain" description="ABC transporter" evidence="4">
    <location>
        <begin position="8"/>
        <end position="236"/>
    </location>
</feature>
<evidence type="ECO:0000259" key="4">
    <source>
        <dbReference type="PROSITE" id="PS50893"/>
    </source>
</evidence>
<evidence type="ECO:0000313" key="5">
    <source>
        <dbReference type="EMBL" id="GAH39774.1"/>
    </source>
</evidence>
<keyword evidence="2" id="KW-0547">Nucleotide-binding</keyword>
<dbReference type="GO" id="GO:0016887">
    <property type="term" value="F:ATP hydrolysis activity"/>
    <property type="evidence" value="ECO:0007669"/>
    <property type="project" value="InterPro"/>
</dbReference>
<reference evidence="5" key="1">
    <citation type="journal article" date="2014" name="Front. Microbiol.">
        <title>High frequency of phylogenetically diverse reductive dehalogenase-homologous genes in deep subseafloor sedimentary metagenomes.</title>
        <authorList>
            <person name="Kawai M."/>
            <person name="Futagami T."/>
            <person name="Toyoda A."/>
            <person name="Takaki Y."/>
            <person name="Nishi S."/>
            <person name="Hori S."/>
            <person name="Arai W."/>
            <person name="Tsubouchi T."/>
            <person name="Morono Y."/>
            <person name="Uchiyama I."/>
            <person name="Ito T."/>
            <person name="Fujiyama A."/>
            <person name="Inagaki F."/>
            <person name="Takami H."/>
        </authorList>
    </citation>
    <scope>NUCLEOTIDE SEQUENCE</scope>
    <source>
        <strain evidence="5">Expedition CK06-06</strain>
    </source>
</reference>
<dbReference type="PANTHER" id="PTHR42711:SF18">
    <property type="entry name" value="ABC TRANSPORTER, ATP-BINDING PROTEIN"/>
    <property type="match status" value="1"/>
</dbReference>
<dbReference type="SUPFAM" id="SSF52540">
    <property type="entry name" value="P-loop containing nucleoside triphosphate hydrolases"/>
    <property type="match status" value="1"/>
</dbReference>
<dbReference type="InterPro" id="IPR003593">
    <property type="entry name" value="AAA+_ATPase"/>
</dbReference>
<dbReference type="AlphaFoldDB" id="X1GDT2"/>
<proteinExistence type="predicted"/>
<gene>
    <name evidence="5" type="ORF">S03H2_16311</name>
</gene>
<keyword evidence="3" id="KW-0067">ATP-binding</keyword>
<name>X1GDT2_9ZZZZ</name>
<dbReference type="PROSITE" id="PS50893">
    <property type="entry name" value="ABC_TRANSPORTER_2"/>
    <property type="match status" value="1"/>
</dbReference>
<dbReference type="InterPro" id="IPR050763">
    <property type="entry name" value="ABC_transporter_ATP-binding"/>
</dbReference>
<dbReference type="SMART" id="SM00382">
    <property type="entry name" value="AAA"/>
    <property type="match status" value="1"/>
</dbReference>
<keyword evidence="1" id="KW-0813">Transport</keyword>
<dbReference type="EMBL" id="BARU01008324">
    <property type="protein sequence ID" value="GAH39774.1"/>
    <property type="molecule type" value="Genomic_DNA"/>
</dbReference>
<evidence type="ECO:0000256" key="1">
    <source>
        <dbReference type="ARBA" id="ARBA00022448"/>
    </source>
</evidence>
<dbReference type="Gene3D" id="3.40.50.300">
    <property type="entry name" value="P-loop containing nucleotide triphosphate hydrolases"/>
    <property type="match status" value="1"/>
</dbReference>
<evidence type="ECO:0000256" key="3">
    <source>
        <dbReference type="ARBA" id="ARBA00022840"/>
    </source>
</evidence>